<dbReference type="GO" id="GO:0003824">
    <property type="term" value="F:catalytic activity"/>
    <property type="evidence" value="ECO:0007669"/>
    <property type="project" value="UniProtKB-ARBA"/>
</dbReference>
<dbReference type="Pfam" id="PF00561">
    <property type="entry name" value="Abhydrolase_1"/>
    <property type="match status" value="1"/>
</dbReference>
<dbReference type="InterPro" id="IPR051321">
    <property type="entry name" value="PHA/PHB_synthase"/>
</dbReference>
<dbReference type="InterPro" id="IPR000073">
    <property type="entry name" value="AB_hydrolase_1"/>
</dbReference>
<evidence type="ECO:0000259" key="1">
    <source>
        <dbReference type="Pfam" id="PF00561"/>
    </source>
</evidence>
<dbReference type="EMBL" id="PVUE01000004">
    <property type="protein sequence ID" value="PRZ42862.1"/>
    <property type="molecule type" value="Genomic_DNA"/>
</dbReference>
<name>A0A2T1A2N1_9ACTN</name>
<dbReference type="InterPro" id="IPR029058">
    <property type="entry name" value="AB_hydrolase_fold"/>
</dbReference>
<dbReference type="PANTHER" id="PTHR36837:SF2">
    <property type="entry name" value="POLY(3-HYDROXYALKANOATE) POLYMERASE SUBUNIT PHAC"/>
    <property type="match status" value="1"/>
</dbReference>
<feature type="domain" description="AB hydrolase-1" evidence="1">
    <location>
        <begin position="97"/>
        <end position="343"/>
    </location>
</feature>
<dbReference type="RefSeq" id="WP_106348388.1">
    <property type="nucleotide sequence ID" value="NZ_PVUE01000004.1"/>
</dbReference>
<proteinExistence type="predicted"/>
<dbReference type="PANTHER" id="PTHR36837">
    <property type="entry name" value="POLY(3-HYDROXYALKANOATE) POLYMERASE SUBUNIT PHAC"/>
    <property type="match status" value="1"/>
</dbReference>
<sequence>MASMPTPQTLLDTPQAVINRVRTDVDRGIGRTRNAIKVLAGHRPRTAASPKDVVWSHGRSRMWRYRSDAVTLGPPLLIVFSLVSRSRILDLTPGNSFIERLVDAGFDVFMIDWGVPDERDASNRLEDYVDDYIPSAVSKIRDITGSPDINLLGYCFGGDLTLLYAARHPDAPLRSLTVMATPVDFRHLGPMTDSFRIGGLDIEDFIGDDGNVPANTIRQGFRVLTPTSEVSRYVNLLDKLWNDDYLASYQTMTGWSDDHIPFPGAAARETVKMLVHDNGMINDELYIGNDRVHLSDITVPFFAVRATRDHIVPEKAAAPLIDLVGSEDKTELALNAGHIGLVVGKTAHKTTIPTILEFLTRKSHVLV</sequence>
<dbReference type="Gene3D" id="3.40.50.1820">
    <property type="entry name" value="alpha/beta hydrolase"/>
    <property type="match status" value="1"/>
</dbReference>
<dbReference type="OrthoDB" id="7208816at2"/>
<evidence type="ECO:0000313" key="2">
    <source>
        <dbReference type="EMBL" id="PRZ42862.1"/>
    </source>
</evidence>
<evidence type="ECO:0000313" key="3">
    <source>
        <dbReference type="Proteomes" id="UP000237752"/>
    </source>
</evidence>
<dbReference type="AlphaFoldDB" id="A0A2T1A2N1"/>
<protein>
    <submittedName>
        <fullName evidence="2">Polyhydroxyalkanoate synthase</fullName>
    </submittedName>
</protein>
<organism evidence="2 3">
    <name type="scientific">Antricoccus suffuscus</name>
    <dbReference type="NCBI Taxonomy" id="1629062"/>
    <lineage>
        <taxon>Bacteria</taxon>
        <taxon>Bacillati</taxon>
        <taxon>Actinomycetota</taxon>
        <taxon>Actinomycetes</taxon>
        <taxon>Geodermatophilales</taxon>
        <taxon>Antricoccaceae</taxon>
        <taxon>Antricoccus</taxon>
    </lineage>
</organism>
<gene>
    <name evidence="2" type="ORF">CLV47_104210</name>
</gene>
<accession>A0A2T1A2N1</accession>
<comment type="caution">
    <text evidence="2">The sequence shown here is derived from an EMBL/GenBank/DDBJ whole genome shotgun (WGS) entry which is preliminary data.</text>
</comment>
<dbReference type="Proteomes" id="UP000237752">
    <property type="component" value="Unassembled WGS sequence"/>
</dbReference>
<keyword evidence="3" id="KW-1185">Reference proteome</keyword>
<reference evidence="2 3" key="1">
    <citation type="submission" date="2018-03" db="EMBL/GenBank/DDBJ databases">
        <title>Genomic Encyclopedia of Archaeal and Bacterial Type Strains, Phase II (KMG-II): from individual species to whole genera.</title>
        <authorList>
            <person name="Goeker M."/>
        </authorList>
    </citation>
    <scope>NUCLEOTIDE SEQUENCE [LARGE SCALE GENOMIC DNA]</scope>
    <source>
        <strain evidence="2 3">DSM 100065</strain>
    </source>
</reference>
<dbReference type="SUPFAM" id="SSF53474">
    <property type="entry name" value="alpha/beta-Hydrolases"/>
    <property type="match status" value="1"/>
</dbReference>